<dbReference type="RefSeq" id="WP_001608347.1">
    <property type="nucleotide sequence ID" value="NZ_AP017617.1"/>
</dbReference>
<reference evidence="1 2" key="1">
    <citation type="submission" date="2020-02" db="EMBL/GenBank/DDBJ databases">
        <authorList>
            <person name="Subbiah M."/>
            <person name="Call D."/>
        </authorList>
    </citation>
    <scope>NUCLEOTIDE SEQUENCE [LARGE SCALE GENOMIC DNA]</scope>
    <source>
        <strain evidence="1 2">8375wB1</strain>
    </source>
</reference>
<organism evidence="1 2">
    <name type="scientific">Escherichia coli</name>
    <dbReference type="NCBI Taxonomy" id="562"/>
    <lineage>
        <taxon>Bacteria</taxon>
        <taxon>Pseudomonadati</taxon>
        <taxon>Pseudomonadota</taxon>
        <taxon>Gammaproteobacteria</taxon>
        <taxon>Enterobacterales</taxon>
        <taxon>Enterobacteriaceae</taxon>
        <taxon>Escherichia</taxon>
    </lineage>
</organism>
<dbReference type="Proteomes" id="UP000471360">
    <property type="component" value="Unassembled WGS sequence"/>
</dbReference>
<proteinExistence type="predicted"/>
<sequence length="102" mass="11918">MEFRKSRYEDGTYFQEFTFWENATLRALFEYQKLLDLGLIEKPKTDQEFCDILGKIMGNIKVVGDLPFAEYELEQFDTSSISIDLIKLVLNQPLSKIISIPE</sequence>
<accession>A0A1M0CVL9</accession>
<evidence type="ECO:0000313" key="1">
    <source>
        <dbReference type="EMBL" id="NEN69727.1"/>
    </source>
</evidence>
<name>A0A1M0CVL9_ECOLX</name>
<protein>
    <submittedName>
        <fullName evidence="1">Uncharacterized protein</fullName>
    </submittedName>
</protein>
<dbReference type="EMBL" id="JAAGYP010000005">
    <property type="protein sequence ID" value="NEN69727.1"/>
    <property type="molecule type" value="Genomic_DNA"/>
</dbReference>
<dbReference type="AlphaFoldDB" id="A0A1M0CVL9"/>
<evidence type="ECO:0000313" key="2">
    <source>
        <dbReference type="Proteomes" id="UP000471360"/>
    </source>
</evidence>
<gene>
    <name evidence="1" type="ORF">G3W53_05965</name>
</gene>
<comment type="caution">
    <text evidence="1">The sequence shown here is derived from an EMBL/GenBank/DDBJ whole genome shotgun (WGS) entry which is preliminary data.</text>
</comment>